<proteinExistence type="predicted"/>
<dbReference type="AlphaFoldDB" id="A0A8K0PD14"/>
<sequence>MWSAIKRQLPANNCDDKPLSIFPFNLYATRYTANKVQEHIWLIGAPSHRTNKLVSLREIREYHKLLSEPYAVPAQYISSVPAPIEPAGTPATWEERREVYRTIETEDLPHRQLHEHRDHPHPYHHHPHLHHMGPLSPMELGEWESEVKVFSDATPMSLAFVVPDWGFTRSFRFQNVYEINMFEAAASLVALEYDISVNVDHVVRSLGGHSGGRTLSDGVTLLKYPRAAILAEVKSKAYGPLLLIRERSIEMPPSWRQPSDNQGQETIHSGRCSVRPRTCYREEVAPNIGFIPLAFKRTS</sequence>
<organism evidence="1 2">
    <name type="scientific">Ladona fulva</name>
    <name type="common">Scarce chaser dragonfly</name>
    <name type="synonym">Libellula fulva</name>
    <dbReference type="NCBI Taxonomy" id="123851"/>
    <lineage>
        <taxon>Eukaryota</taxon>
        <taxon>Metazoa</taxon>
        <taxon>Ecdysozoa</taxon>
        <taxon>Arthropoda</taxon>
        <taxon>Hexapoda</taxon>
        <taxon>Insecta</taxon>
        <taxon>Pterygota</taxon>
        <taxon>Palaeoptera</taxon>
        <taxon>Odonata</taxon>
        <taxon>Epiprocta</taxon>
        <taxon>Anisoptera</taxon>
        <taxon>Libelluloidea</taxon>
        <taxon>Libellulidae</taxon>
        <taxon>Ladona</taxon>
    </lineage>
</organism>
<gene>
    <name evidence="1" type="ORF">J437_LFUL018763</name>
</gene>
<keyword evidence="2" id="KW-1185">Reference proteome</keyword>
<name>A0A8K0PD14_LADFU</name>
<evidence type="ECO:0000313" key="2">
    <source>
        <dbReference type="Proteomes" id="UP000792457"/>
    </source>
</evidence>
<accession>A0A8K0PD14</accession>
<reference evidence="1" key="2">
    <citation type="submission" date="2017-10" db="EMBL/GenBank/DDBJ databases">
        <title>Ladona fulva Genome sequencing and assembly.</title>
        <authorList>
            <person name="Murali S."/>
            <person name="Richards S."/>
            <person name="Bandaranaike D."/>
            <person name="Bellair M."/>
            <person name="Blankenburg K."/>
            <person name="Chao H."/>
            <person name="Dinh H."/>
            <person name="Doddapaneni H."/>
            <person name="Dugan-Rocha S."/>
            <person name="Elkadiri S."/>
            <person name="Gnanaolivu R."/>
            <person name="Hernandez B."/>
            <person name="Skinner E."/>
            <person name="Javaid M."/>
            <person name="Lee S."/>
            <person name="Li M."/>
            <person name="Ming W."/>
            <person name="Munidasa M."/>
            <person name="Muniz J."/>
            <person name="Nguyen L."/>
            <person name="Hughes D."/>
            <person name="Osuji N."/>
            <person name="Pu L.-L."/>
            <person name="Puazo M."/>
            <person name="Qu C."/>
            <person name="Quiroz J."/>
            <person name="Raj R."/>
            <person name="Weissenberger G."/>
            <person name="Xin Y."/>
            <person name="Zou X."/>
            <person name="Han Y."/>
            <person name="Worley K."/>
            <person name="Muzny D."/>
            <person name="Gibbs R."/>
        </authorList>
    </citation>
    <scope>NUCLEOTIDE SEQUENCE</scope>
    <source>
        <strain evidence="1">Sampled in the wild</strain>
    </source>
</reference>
<evidence type="ECO:0000313" key="1">
    <source>
        <dbReference type="EMBL" id="KAG8238954.1"/>
    </source>
</evidence>
<reference evidence="1" key="1">
    <citation type="submission" date="2013-04" db="EMBL/GenBank/DDBJ databases">
        <authorList>
            <person name="Qu J."/>
            <person name="Murali S.C."/>
            <person name="Bandaranaike D."/>
            <person name="Bellair M."/>
            <person name="Blankenburg K."/>
            <person name="Chao H."/>
            <person name="Dinh H."/>
            <person name="Doddapaneni H."/>
            <person name="Downs B."/>
            <person name="Dugan-Rocha S."/>
            <person name="Elkadiri S."/>
            <person name="Gnanaolivu R.D."/>
            <person name="Hernandez B."/>
            <person name="Javaid M."/>
            <person name="Jayaseelan J.C."/>
            <person name="Lee S."/>
            <person name="Li M."/>
            <person name="Ming W."/>
            <person name="Munidasa M."/>
            <person name="Muniz J."/>
            <person name="Nguyen L."/>
            <person name="Ongeri F."/>
            <person name="Osuji N."/>
            <person name="Pu L.-L."/>
            <person name="Puazo M."/>
            <person name="Qu C."/>
            <person name="Quiroz J."/>
            <person name="Raj R."/>
            <person name="Weissenberger G."/>
            <person name="Xin Y."/>
            <person name="Zou X."/>
            <person name="Han Y."/>
            <person name="Richards S."/>
            <person name="Worley K."/>
            <person name="Muzny D."/>
            <person name="Gibbs R."/>
        </authorList>
    </citation>
    <scope>NUCLEOTIDE SEQUENCE</scope>
    <source>
        <strain evidence="1">Sampled in the wild</strain>
    </source>
</reference>
<dbReference type="Proteomes" id="UP000792457">
    <property type="component" value="Unassembled WGS sequence"/>
</dbReference>
<dbReference type="EMBL" id="KZ309476">
    <property type="protein sequence ID" value="KAG8238954.1"/>
    <property type="molecule type" value="Genomic_DNA"/>
</dbReference>
<protein>
    <submittedName>
        <fullName evidence="1">Uncharacterized protein</fullName>
    </submittedName>
</protein>
<comment type="caution">
    <text evidence="1">The sequence shown here is derived from an EMBL/GenBank/DDBJ whole genome shotgun (WGS) entry which is preliminary data.</text>
</comment>